<gene>
    <name evidence="2" type="ORF">ACFFH4_11995</name>
</gene>
<feature type="transmembrane region" description="Helical" evidence="1">
    <location>
        <begin position="82"/>
        <end position="101"/>
    </location>
</feature>
<name>A0ABV6NG76_9BACI</name>
<proteinExistence type="predicted"/>
<protein>
    <submittedName>
        <fullName evidence="2">Uncharacterized protein</fullName>
    </submittedName>
</protein>
<keyword evidence="1" id="KW-1133">Transmembrane helix</keyword>
<feature type="transmembrane region" description="Helical" evidence="1">
    <location>
        <begin position="7"/>
        <end position="25"/>
    </location>
</feature>
<dbReference type="EMBL" id="JBHLTR010000017">
    <property type="protein sequence ID" value="MFC0559770.1"/>
    <property type="molecule type" value="Genomic_DNA"/>
</dbReference>
<comment type="caution">
    <text evidence="2">The sequence shown here is derived from an EMBL/GenBank/DDBJ whole genome shotgun (WGS) entry which is preliminary data.</text>
</comment>
<dbReference type="Proteomes" id="UP001589833">
    <property type="component" value="Unassembled WGS sequence"/>
</dbReference>
<organism evidence="2 3">
    <name type="scientific">Halalkalibacter alkalisediminis</name>
    <dbReference type="NCBI Taxonomy" id="935616"/>
    <lineage>
        <taxon>Bacteria</taxon>
        <taxon>Bacillati</taxon>
        <taxon>Bacillota</taxon>
        <taxon>Bacilli</taxon>
        <taxon>Bacillales</taxon>
        <taxon>Bacillaceae</taxon>
        <taxon>Halalkalibacter</taxon>
    </lineage>
</organism>
<evidence type="ECO:0000313" key="3">
    <source>
        <dbReference type="Proteomes" id="UP001589833"/>
    </source>
</evidence>
<accession>A0ABV6NG76</accession>
<sequence>MKTRTVFLYAAVLLFVLTMLFIFPFPNQTPFGTRIFNWLGIPAYSNMEHEMGFHYVGIIAMVFLLMSLILFHQMLPKWNGSVVLACILFFLFGPVVLINVYQTFLASGVHAISYEKEWSECIYELNEAEMVADIECILAFENKGKSEVDFEIELVERFYFTHDAKTYSYLNDLGPHVVELYSKEKKFVRLEGQFQISDEENYIYSGNSKGIEVIIRDEAGRERKL</sequence>
<feature type="transmembrane region" description="Helical" evidence="1">
    <location>
        <begin position="52"/>
        <end position="70"/>
    </location>
</feature>
<keyword evidence="1" id="KW-0472">Membrane</keyword>
<evidence type="ECO:0000313" key="2">
    <source>
        <dbReference type="EMBL" id="MFC0559770.1"/>
    </source>
</evidence>
<keyword evidence="3" id="KW-1185">Reference proteome</keyword>
<keyword evidence="1" id="KW-0812">Transmembrane</keyword>
<reference evidence="2 3" key="1">
    <citation type="submission" date="2024-09" db="EMBL/GenBank/DDBJ databases">
        <authorList>
            <person name="Sun Q."/>
            <person name="Mori K."/>
        </authorList>
    </citation>
    <scope>NUCLEOTIDE SEQUENCE [LARGE SCALE GENOMIC DNA]</scope>
    <source>
        <strain evidence="2 3">NCAIM B.02301</strain>
    </source>
</reference>
<evidence type="ECO:0000256" key="1">
    <source>
        <dbReference type="SAM" id="Phobius"/>
    </source>
</evidence>
<dbReference type="RefSeq" id="WP_273840892.1">
    <property type="nucleotide sequence ID" value="NZ_JAQQWT010000002.1"/>
</dbReference>